<keyword evidence="6" id="KW-1185">Reference proteome</keyword>
<dbReference type="Gene3D" id="2.130.10.10">
    <property type="entry name" value="YVTN repeat-like/Quinoprotein amine dehydrogenase"/>
    <property type="match status" value="1"/>
</dbReference>
<dbReference type="SMART" id="SM00384">
    <property type="entry name" value="AT_hook"/>
    <property type="match status" value="3"/>
</dbReference>
<dbReference type="GO" id="GO:0003677">
    <property type="term" value="F:DNA binding"/>
    <property type="evidence" value="ECO:0007669"/>
    <property type="project" value="InterPro"/>
</dbReference>
<keyword evidence="3" id="KW-0539">Nucleus</keyword>
<name>A0A9N7N812_STRHE</name>
<comment type="subcellular location">
    <subcellularLocation>
        <location evidence="1">Nucleus</location>
    </subcellularLocation>
</comment>
<dbReference type="PANTHER" id="PTHR15052:SF2">
    <property type="entry name" value="GENERAL TRANSCRIPTION FACTOR 3C POLYPEPTIDE 2"/>
    <property type="match status" value="1"/>
</dbReference>
<feature type="compositionally biased region" description="Basic residues" evidence="4">
    <location>
        <begin position="136"/>
        <end position="147"/>
    </location>
</feature>
<dbReference type="PRINTS" id="PR00929">
    <property type="entry name" value="ATHOOK"/>
</dbReference>
<feature type="region of interest" description="Disordered" evidence="4">
    <location>
        <begin position="25"/>
        <end position="73"/>
    </location>
</feature>
<dbReference type="InterPro" id="IPR017956">
    <property type="entry name" value="AT_hook_DNA-bd_motif"/>
</dbReference>
<dbReference type="EMBL" id="CACSLK010026072">
    <property type="protein sequence ID" value="CAA0825216.1"/>
    <property type="molecule type" value="Genomic_DNA"/>
</dbReference>
<dbReference type="InterPro" id="IPR001680">
    <property type="entry name" value="WD40_rpt"/>
</dbReference>
<dbReference type="InterPro" id="IPR052416">
    <property type="entry name" value="GTF3C_component"/>
</dbReference>
<dbReference type="GO" id="GO:0000127">
    <property type="term" value="C:transcription factor TFIIIC complex"/>
    <property type="evidence" value="ECO:0007669"/>
    <property type="project" value="TreeGrafter"/>
</dbReference>
<protein>
    <submittedName>
        <fullName evidence="5">Transducin/WD40 repeat-like superfamily protein</fullName>
    </submittedName>
</protein>
<dbReference type="SMART" id="SM00320">
    <property type="entry name" value="WD40"/>
    <property type="match status" value="4"/>
</dbReference>
<feature type="compositionally biased region" description="Polar residues" evidence="4">
    <location>
        <begin position="775"/>
        <end position="790"/>
    </location>
</feature>
<dbReference type="Pfam" id="PF02178">
    <property type="entry name" value="AT_hook"/>
    <property type="match status" value="3"/>
</dbReference>
<dbReference type="Proteomes" id="UP001153555">
    <property type="component" value="Unassembled WGS sequence"/>
</dbReference>
<evidence type="ECO:0000256" key="1">
    <source>
        <dbReference type="ARBA" id="ARBA00004123"/>
    </source>
</evidence>
<gene>
    <name evidence="5" type="ORF">SHERM_22000</name>
</gene>
<feature type="compositionally biased region" description="Basic and acidic residues" evidence="4">
    <location>
        <begin position="148"/>
        <end position="158"/>
    </location>
</feature>
<dbReference type="PANTHER" id="PTHR15052">
    <property type="entry name" value="RNA POLYMERASE III TRANSCRIPTION INITIATION FACTOR COMPLEX SUBUNIT"/>
    <property type="match status" value="1"/>
</dbReference>
<sequence length="796" mass="88704">MNGEPINPFTSSKVEKQQQCRVRAMEFDEDAPLAQSFKRKRKPIRKKKQPEAWPEDPPEAARDHDPARLPSTVEPLPESVFDYSVENHFKAFVAVAAHPPESSYHKIGAPLAGRGAIQIWCLLTAPVRDDLTNQAKKSRRKPQKKLIVKSDDPVEPPKPRGRPRKTPLNDSVQVRLRGRPRKNPLDHSVPSRPRGRPKKKVLDVSMGKININDQYVQPLAIEYPTSSAGSHLPDKAIKKDEVCDNGLHSPSQCEHEETTLVDPLASASFSLDSPTCTSACDANTSTSIIPFDVALPRLMLCLAHNGKVAWAVKWRPVSTHHLESMHVMGYLAVLLGNGALEVWEVPLPHTVKRVYPACEEHIDPRFIKLKPVFRCSKLKSGDRQRYITWSVSHPNDMILAGCHDGVVALWKFSVTDSSTETRPMLCFSAETCPIRTLAWAPIQSDQETTYVFVAASNKGLKFWDIRDPFRPLRDSSIQGGCIFDVDWLPHLRCVCGVNDDGTFWLLNFEKAAQDIPVTGKCLKASRPVLSSYDCSSFSIWSLQVSRLTGAVAYCGEEGSAFCFQQPTSKSVKDTRNRVHHYLCGSLFEEGTALVVATPSTNSSVLKRIPGTKRPGGAAAKDHESRVKDQIGKTPQHVIVYVSIFISGNNPVEEHGSEQNSDKSKPDFEIFPPKIVAMHRVRWNMNKGSEKWLCYGGAAGVLRCHQVDLSLLQIHMLLPLVECVNNLLAVKDEVMFFKRCFVAFIKTHKTAMVLASTEPPEKSLDETHTCSVFNSLHSSPKPGRSSTNGQRLTVMMK</sequence>
<feature type="region of interest" description="Disordered" evidence="4">
    <location>
        <begin position="133"/>
        <end position="201"/>
    </location>
</feature>
<dbReference type="GO" id="GO:0005634">
    <property type="term" value="C:nucleus"/>
    <property type="evidence" value="ECO:0007669"/>
    <property type="project" value="UniProtKB-SubCell"/>
</dbReference>
<evidence type="ECO:0000256" key="3">
    <source>
        <dbReference type="ARBA" id="ARBA00023242"/>
    </source>
</evidence>
<dbReference type="GO" id="GO:0006383">
    <property type="term" value="P:transcription by RNA polymerase III"/>
    <property type="evidence" value="ECO:0007669"/>
    <property type="project" value="TreeGrafter"/>
</dbReference>
<evidence type="ECO:0000256" key="4">
    <source>
        <dbReference type="SAM" id="MobiDB-lite"/>
    </source>
</evidence>
<dbReference type="OrthoDB" id="4703at2759"/>
<organism evidence="5 6">
    <name type="scientific">Striga hermonthica</name>
    <name type="common">Purple witchweed</name>
    <name type="synonym">Buchnera hermonthica</name>
    <dbReference type="NCBI Taxonomy" id="68872"/>
    <lineage>
        <taxon>Eukaryota</taxon>
        <taxon>Viridiplantae</taxon>
        <taxon>Streptophyta</taxon>
        <taxon>Embryophyta</taxon>
        <taxon>Tracheophyta</taxon>
        <taxon>Spermatophyta</taxon>
        <taxon>Magnoliopsida</taxon>
        <taxon>eudicotyledons</taxon>
        <taxon>Gunneridae</taxon>
        <taxon>Pentapetalae</taxon>
        <taxon>asterids</taxon>
        <taxon>lamiids</taxon>
        <taxon>Lamiales</taxon>
        <taxon>Orobanchaceae</taxon>
        <taxon>Buchnereae</taxon>
        <taxon>Striga</taxon>
    </lineage>
</organism>
<comment type="caution">
    <text evidence="5">The sequence shown here is derived from an EMBL/GenBank/DDBJ whole genome shotgun (WGS) entry which is preliminary data.</text>
</comment>
<dbReference type="InterPro" id="IPR036322">
    <property type="entry name" value="WD40_repeat_dom_sf"/>
</dbReference>
<reference evidence="5" key="1">
    <citation type="submission" date="2019-12" db="EMBL/GenBank/DDBJ databases">
        <authorList>
            <person name="Scholes J."/>
        </authorList>
    </citation>
    <scope>NUCLEOTIDE SEQUENCE</scope>
</reference>
<evidence type="ECO:0000313" key="6">
    <source>
        <dbReference type="Proteomes" id="UP001153555"/>
    </source>
</evidence>
<dbReference type="SUPFAM" id="SSF50978">
    <property type="entry name" value="WD40 repeat-like"/>
    <property type="match status" value="1"/>
</dbReference>
<dbReference type="InterPro" id="IPR015943">
    <property type="entry name" value="WD40/YVTN_repeat-like_dom_sf"/>
</dbReference>
<feature type="compositionally biased region" description="Basic residues" evidence="4">
    <location>
        <begin position="37"/>
        <end position="48"/>
    </location>
</feature>
<accession>A0A9N7N812</accession>
<feature type="region of interest" description="Disordered" evidence="4">
    <location>
        <begin position="775"/>
        <end position="796"/>
    </location>
</feature>
<dbReference type="AlphaFoldDB" id="A0A9N7N812"/>
<proteinExistence type="predicted"/>
<evidence type="ECO:0000313" key="5">
    <source>
        <dbReference type="EMBL" id="CAA0825216.1"/>
    </source>
</evidence>
<keyword evidence="2" id="KW-0804">Transcription</keyword>
<evidence type="ECO:0000256" key="2">
    <source>
        <dbReference type="ARBA" id="ARBA00023163"/>
    </source>
</evidence>